<dbReference type="InterPro" id="IPR056747">
    <property type="entry name" value="VPS13-like_M"/>
</dbReference>
<evidence type="ECO:0000256" key="1">
    <source>
        <dbReference type="ARBA" id="ARBA00006545"/>
    </source>
</evidence>
<dbReference type="GO" id="GO:0045053">
    <property type="term" value="P:protein retention in Golgi apparatus"/>
    <property type="evidence" value="ECO:0007669"/>
    <property type="project" value="UniProtKB-UniRule"/>
</dbReference>
<dbReference type="InterPro" id="IPR056748">
    <property type="entry name" value="VPS13-like_C"/>
</dbReference>
<keyword evidence="4" id="KW-0333">Golgi apparatus</keyword>
<keyword evidence="3 4" id="KW-0445">Lipid transport</keyword>
<evidence type="ECO:0000259" key="7">
    <source>
        <dbReference type="Pfam" id="PF25033"/>
    </source>
</evidence>
<evidence type="ECO:0000259" key="6">
    <source>
        <dbReference type="Pfam" id="PF12624"/>
    </source>
</evidence>
<feature type="region of interest" description="Disordered" evidence="5">
    <location>
        <begin position="1570"/>
        <end position="1591"/>
    </location>
</feature>
<evidence type="ECO:0000256" key="5">
    <source>
        <dbReference type="SAM" id="MobiDB-lite"/>
    </source>
</evidence>
<dbReference type="InterPro" id="IPR026854">
    <property type="entry name" value="VPS13_N"/>
</dbReference>
<name>A0A1Y2F0D4_PROLT</name>
<feature type="compositionally biased region" description="Polar residues" evidence="5">
    <location>
        <begin position="1360"/>
        <end position="1378"/>
    </location>
</feature>
<evidence type="ECO:0000313" key="11">
    <source>
        <dbReference type="Proteomes" id="UP000193685"/>
    </source>
</evidence>
<comment type="function">
    <text evidence="4">Mediates the transfer of lipids between membranes at organelle contact sites. May play a role in mitochondrial lipid homeostasis.</text>
</comment>
<dbReference type="PANTHER" id="PTHR16166:SF93">
    <property type="entry name" value="INTERMEMBRANE LIPID TRANSFER PROTEIN VPS13"/>
    <property type="match status" value="1"/>
</dbReference>
<dbReference type="EMBL" id="MCFI01000020">
    <property type="protein sequence ID" value="ORY77300.1"/>
    <property type="molecule type" value="Genomic_DNA"/>
</dbReference>
<evidence type="ECO:0000259" key="9">
    <source>
        <dbReference type="Pfam" id="PF25037"/>
    </source>
</evidence>
<keyword evidence="11" id="KW-1185">Reference proteome</keyword>
<dbReference type="Pfam" id="PF25037">
    <property type="entry name" value="VPS13_C"/>
    <property type="match status" value="1"/>
</dbReference>
<dbReference type="GO" id="GO:0006623">
    <property type="term" value="P:protein targeting to vacuole"/>
    <property type="evidence" value="ECO:0007669"/>
    <property type="project" value="TreeGrafter"/>
</dbReference>
<dbReference type="PIRSF" id="PIRSF037235">
    <property type="entry name" value="VPS13_fungi"/>
    <property type="match status" value="1"/>
</dbReference>
<evidence type="ECO:0000256" key="4">
    <source>
        <dbReference type="PIRNR" id="PIRNR037235"/>
    </source>
</evidence>
<dbReference type="GO" id="GO:0006869">
    <property type="term" value="P:lipid transport"/>
    <property type="evidence" value="ECO:0007669"/>
    <property type="project" value="UniProtKB-KW"/>
</dbReference>
<dbReference type="GO" id="GO:0005794">
    <property type="term" value="C:Golgi apparatus"/>
    <property type="evidence" value="ECO:0007669"/>
    <property type="project" value="UniProtKB-UniRule"/>
</dbReference>
<sequence>MLEGLVSSLLNRFLGAYIENFDPKQLNVGIWSGDVKLRNLKLKREALDKFRLPVDACEGYVGDLTLSIPWSNLARKPVRVVMENIFLLATPKINQEYDEADDQRRAQAVKQEKLDSAEILNRRQLELTSEDSKKNQSFAESLTTKIIDNLQITIRNIHIRYEDSLSSPGNPFSVGLTLAEFSALSTDSDWQPAFVQGSDKLTYKLAKLSSLAVYWNTDAESIAGKDTIDMIRTFDQLISKQDDIADHQYVLRPVNGTGKITMNKLKTYDLPGVDIGLLFDEIALAVDQDQYRDALMMVDTFHFFLRHQEYRKYRPKASIKDDPRAWLKFGFDAVHRGIHERRKVWTWDHMRERRNQRKRYIELYKLKQTEKITVDDSSELKKLEEDLAYEDIRFYRSLAKNELKKENALKPKHVEQQAQGWLSWAWSGAAGRSQESHEEETVMTDEQRKELYEAIEWDEKQALADGLEAPEDSVKMQITARLKTGSFALRKAKSSGSDDVIRLLFDTFGAQVKQRPKSFYANLALASLRLIDGTTPGSLYTDMAKLKDGDFSQVDVIEPSKEAESALDIKDPLFYASFESQPLSRIADTEVVARLKAMEIIYNPICIETLLRFIKPPKSQIESINALMAAASEAAKDYREQGRASLEFALSEHKTVAAHLDLQAPLIIVPESVTRKNAPCIVLDAGKIHIESDLVKHDKIKEIQSKDKEKLDELEMKELQSLCYDKFMLRLEDTQILIGPDIDQALVALRSESDRRFHVVDRINMNFLLEISILPKAASLTLTKFRISGHLPSLNARVSDEKYKTMMRIIDVAVPKDDTETALETRAAEKGQKTAERRRSTAFKSAFSRVPDLVVFPEKQEHDDDDDKFLPAPEGPLGEQDILYQQKTFELKFTVGELKGSLYKASPREGEEDEPLVDVVLQQFALNFFLRQYDMQADVVLRSLVVEDRMNVESPREFQKLVTSEQIGEDDQEQKDLVHVKYTQVKPASPDFQSTYGGIEKHVDVALSTINVIVTQKSILTLFDFVLTTFTSPDAPAEAEAADGDIAVEAVQPPEQISKMRVKVELTSIVLVLNQDGIRLATIKMSKGDVGVFMNGGSMRVGAKIGNFSVRDDVNQGAGGLSNFRQIISIEGDELADFRYETFDPLVLATYPGYDSSAYLRLNSIKINFLEEPLRKILNFGAKFARMKALFDDARNAALSQVQQVQQRAGKMHFDLLVRTPIVVFPRLVEATAERDVVVANLGELFANNQFGPLDDREESPSVNKIQAGIRNIALSSKLHYAKGEVEELQMIDDADAMFDIMLVEHEQNSDRPQTQVTGHVSDISLKLTRSQYKFLMDLTRTVPGVFVGDGADEEERELSQNLSGTRSGPSTSGVTTPVGQETVVDLEPELGTPQQAGNAVDVSNALDAVLTVGTLSLEIFENDEHHACGDLEKASLSKFLLSTTKAKFATRSDGSSQGEVNVKALTVSDTRHDKPSKFREVIPAVQHDGHQFNASVTISGGLERALMAMLTIDTPRIIFSLEHIFALQHWAMSAFEQTAFVDPAEQSLASTNEEPEATMIMPDISEDGQDLQEMQSQTKPKPKRVPAQPAQGSMSIAYRVNVVDPSIILVANPTSSNSEAIVLSAKQVLLTQQSVMMLAVDGVSMYLCRMDKPDTLKLRLLDNFAINLSLDSRTNTAQQTIKLIEIDIEPLVLRVSLRDILIALQIAQKASQLSAASPPPQSEDKLKTRRGSMSGSTRRRSSVAVSHGDNRSTVPNQTLATRIKDKKTTLSRISDQPGIISTIINREELKATFQGLRLVLIGDLHELPILDMSIGKFLVNIRDWSSDMTLDTNIEAYANVYNFSNSHWEPLIEPWQMGVHIGRSLSNNRTDINVYSRKRIEMTLTSSTIALASKALQYFNENEDVLSKPRGVDASYRIINMTGYPLSIWSEGVEGEEPGASKIADGEEIPWSFSDWHFQRESLSVDAVHSHLGIKIEDSEWQALADVPVNREGEKLYSLKSASGAQSSPQHRMVVEVKLRADYVKVVTLRSALLFENRTQIPIEVVGIDQAGNKQTKIYKVAPGEDCAAPIRAAFDCGIKIRPDPGFRYQWSHQTLYWKELSQKPGRTLNCKPLDEQDSTPFNFQVFSRITSGNLSGKYPYQRIRISPPVEISNLLPYDFNFKIYDDTVKKDWSNFLRKGLRSPVHTVDLAHVLLLAIQVQDSQPAYEPSQYSVIHTNNPDDFRREERLALLDGHGMKTKLGLHFTEVPDSGGAFVVSVFAPYLILNKTGLDIQIRSANSMFLQKSRNGTGVMPSSKDKAALPYLHSYANDDRKNRAVLRVGDSSWSSPQSFEAIGSVSEVTITAPNDKEVHLGIKVDEGEGKYKLTKVVTLTPRFVLKSNLTHDLMIREPASSDILYLKAGELLPVHFMRQVVARQLSVCLPGADNDWSNPFNIQDVGRNYVKVQRRGEHQKLLKIEILLEGATLFLHINQEDKNWPFIIRNESSCDFIYYQGNPYIEDGEETGKRVPYKPQRYKVPARSIMPYAWDYPAAKSPVLILSPTRDDARVRHLRLSEIGALEPFKVPADPKRQTNGGIVDLNVVAEGPTRKLIIKNRDPKTSLYRQRTLPLHRERDKLIRTDSSSSIKDEFEAVVDSKAAEVTLKASLRFEGIGLSLINSRHKELAYLTTRGIEVNYSDSACETTYDVLCKWIQIDNQLYGGIYPILLYPTVIPKTGREIDLRPAFHQKIILAKDTSHGVIFVKYASILMQEFTLEVDEDFLFAVLDFSKVPGASWAEAQEGQLCDARLTLPEPNREAESNDIYFEVLHLHPFSLNLSFVRTERVNVEDKTSSQNPLMFFFNILTMAVGNINEAPVRLNALLMENVLTSYPMLSQAIQSHYGEEFFFQVHKILGSADFLGNPVGLFNNITSGFADIFYEPYQGFILSDRRGEIPIGIAKGTASFVKKTVFGISDSFSKVTGSVSKGLSVATMDKQFQERRRMTRARNRPKHALYGVQSGGMALLSSFGSGVEGLARQPFEGAEKEGAAGFFKGVGKGVLGLVTKPVIGVFDLASNVSEGIRNTTTVFDSEGIDKVRLPRHVGKDGVVRPYNENEALGLFWLHQLNNGKFQKENYLAHYNLTDGTMLLITYETIMLCKLKGFDVEWDISFSDLKTILMEKEGLKLILKGNQRGPLIPIQEESGRKFVYSKIKVAVQAYNSQ</sequence>
<comment type="similarity">
    <text evidence="1 4">Belongs to the VPS13 family.</text>
</comment>
<dbReference type="OMA" id="SGWRPIR"/>
<organism evidence="10 11">
    <name type="scientific">Protomyces lactucae-debilis</name>
    <dbReference type="NCBI Taxonomy" id="2754530"/>
    <lineage>
        <taxon>Eukaryota</taxon>
        <taxon>Fungi</taxon>
        <taxon>Dikarya</taxon>
        <taxon>Ascomycota</taxon>
        <taxon>Taphrinomycotina</taxon>
        <taxon>Taphrinomycetes</taxon>
        <taxon>Taphrinales</taxon>
        <taxon>Protomycetaceae</taxon>
        <taxon>Protomyces</taxon>
    </lineage>
</organism>
<dbReference type="STRING" id="56484.A0A1Y2F0D4"/>
<evidence type="ECO:0000256" key="2">
    <source>
        <dbReference type="ARBA" id="ARBA00022448"/>
    </source>
</evidence>
<dbReference type="Pfam" id="PF25033">
    <property type="entry name" value="VPS13_M"/>
    <property type="match status" value="1"/>
</dbReference>
<proteinExistence type="inferred from homology"/>
<dbReference type="Pfam" id="PF25036">
    <property type="entry name" value="VPS13_VAB"/>
    <property type="match status" value="1"/>
</dbReference>
<protein>
    <recommendedName>
        <fullName evidence="4">Vacuolar protein sorting-associated protein</fullName>
    </recommendedName>
</protein>
<feature type="domain" description="Intermembrane lipid transfer protein VPS13-like C-terminal" evidence="9">
    <location>
        <begin position="3074"/>
        <end position="3178"/>
    </location>
</feature>
<reference evidence="10 11" key="1">
    <citation type="submission" date="2016-07" db="EMBL/GenBank/DDBJ databases">
        <title>Pervasive Adenine N6-methylation of Active Genes in Fungi.</title>
        <authorList>
            <consortium name="DOE Joint Genome Institute"/>
            <person name="Mondo S.J."/>
            <person name="Dannebaum R.O."/>
            <person name="Kuo R.C."/>
            <person name="Labutti K."/>
            <person name="Haridas S."/>
            <person name="Kuo A."/>
            <person name="Salamov A."/>
            <person name="Ahrendt S.R."/>
            <person name="Lipzen A."/>
            <person name="Sullivan W."/>
            <person name="Andreopoulos W.B."/>
            <person name="Clum A."/>
            <person name="Lindquist E."/>
            <person name="Daum C."/>
            <person name="Ramamoorthy G.K."/>
            <person name="Gryganskyi A."/>
            <person name="Culley D."/>
            <person name="Magnuson J.K."/>
            <person name="James T.Y."/>
            <person name="O'Malley M.A."/>
            <person name="Stajich J.E."/>
            <person name="Spatafora J.W."/>
            <person name="Visel A."/>
            <person name="Grigoriev I.V."/>
        </authorList>
    </citation>
    <scope>NUCLEOTIDE SEQUENCE [LARGE SCALE GENOMIC DNA]</scope>
    <source>
        <strain evidence="10 11">12-1054</strain>
    </source>
</reference>
<evidence type="ECO:0000256" key="3">
    <source>
        <dbReference type="ARBA" id="ARBA00023055"/>
    </source>
</evidence>
<evidence type="ECO:0000313" key="10">
    <source>
        <dbReference type="EMBL" id="ORY77300.1"/>
    </source>
</evidence>
<dbReference type="InterPro" id="IPR017148">
    <property type="entry name" value="VPS13_fungi"/>
</dbReference>
<accession>A0A1Y2F0D4</accession>
<dbReference type="Proteomes" id="UP000193685">
    <property type="component" value="Unassembled WGS sequence"/>
</dbReference>
<dbReference type="RefSeq" id="XP_040722921.1">
    <property type="nucleotide sequence ID" value="XM_040869950.1"/>
</dbReference>
<dbReference type="GO" id="GO:0045324">
    <property type="term" value="P:late endosome to vacuole transport"/>
    <property type="evidence" value="ECO:0007669"/>
    <property type="project" value="UniProtKB-UniRule"/>
</dbReference>
<feature type="domain" description="VPS13-like middle region" evidence="7">
    <location>
        <begin position="1079"/>
        <end position="1889"/>
    </location>
</feature>
<feature type="region of interest" description="Disordered" evidence="5">
    <location>
        <begin position="1714"/>
        <end position="1758"/>
    </location>
</feature>
<dbReference type="Pfam" id="PF12624">
    <property type="entry name" value="VPS13_N"/>
    <property type="match status" value="1"/>
</dbReference>
<dbReference type="InterPro" id="IPR026847">
    <property type="entry name" value="VPS13"/>
</dbReference>
<dbReference type="GeneID" id="63786549"/>
<dbReference type="PANTHER" id="PTHR16166">
    <property type="entry name" value="VACUOLAR PROTEIN SORTING-ASSOCIATED PROTEIN VPS13"/>
    <property type="match status" value="1"/>
</dbReference>
<gene>
    <name evidence="10" type="ORF">BCR37DRAFT_382760</name>
</gene>
<feature type="region of interest" description="Disordered" evidence="5">
    <location>
        <begin position="1354"/>
        <end position="1378"/>
    </location>
</feature>
<dbReference type="InterPro" id="IPR009543">
    <property type="entry name" value="VPS13_VAB"/>
</dbReference>
<comment type="caution">
    <text evidence="10">The sequence shown here is derived from an EMBL/GenBank/DDBJ whole genome shotgun (WGS) entry which is preliminary data.</text>
</comment>
<evidence type="ECO:0000259" key="8">
    <source>
        <dbReference type="Pfam" id="PF25036"/>
    </source>
</evidence>
<dbReference type="OrthoDB" id="428159at2759"/>
<feature type="domain" description="Chorein N-terminal" evidence="6">
    <location>
        <begin position="1"/>
        <end position="826"/>
    </location>
</feature>
<keyword evidence="2 4" id="KW-0813">Transport</keyword>
<feature type="domain" description="Vacuolar protein sorting-associated protein 13 VPS13 adaptor binding" evidence="8">
    <location>
        <begin position="1956"/>
        <end position="2534"/>
    </location>
</feature>
<dbReference type="GO" id="GO:0007005">
    <property type="term" value="P:mitochondrion organization"/>
    <property type="evidence" value="ECO:0007669"/>
    <property type="project" value="TreeGrafter"/>
</dbReference>